<sequence>MQLEEFATMSNATLAKSRASRYNRLVQKNIHRPMDAMKFFNSAVQNGEIPLVLIPSYPVFYSFMLQIPSGLWVLKQKWNAHDGMMEPGLQMFWPAWHRISHIVTKQAVSYTNPVRFCPTSDNVMVDIDISISFQIGPTEDDAVRFVYSLGAHRFDEMLYSLTEEAIRGLVQSVRHDQVHDLREDFAQGMKKDLNTKLSEYGVFIQNVKVTNVDLPQKLSRTLEETTAFKTKMEEQEKNHENRLRILVNEETQRLTALQKENDRAMQDLLAVKARTIIQRDEMRTVAEAKAQVQIAEHVSTFDNKIKEADGFKADALATATAESVRNKAKPLVDLSTLQTDYDQYVKVARVKSEAVIKAAEREAAKILANAEAEGNAAPLLTEKRNYDYQKKKINLETSLAQIVPMVISGKNGDDLIRQTFLQTLDAKR</sequence>
<organism evidence="3 4">
    <name type="scientific">Pythium oligandrum</name>
    <name type="common">Mycoparasitic fungus</name>
    <dbReference type="NCBI Taxonomy" id="41045"/>
    <lineage>
        <taxon>Eukaryota</taxon>
        <taxon>Sar</taxon>
        <taxon>Stramenopiles</taxon>
        <taxon>Oomycota</taxon>
        <taxon>Peronosporomycetes</taxon>
        <taxon>Pythiales</taxon>
        <taxon>Pythiaceae</taxon>
        <taxon>Pythium</taxon>
    </lineage>
</organism>
<evidence type="ECO:0000313" key="4">
    <source>
        <dbReference type="Proteomes" id="UP000794436"/>
    </source>
</evidence>
<dbReference type="Gene3D" id="3.30.479.30">
    <property type="entry name" value="Band 7 domain"/>
    <property type="match status" value="1"/>
</dbReference>
<dbReference type="SUPFAM" id="SSF117892">
    <property type="entry name" value="Band 7/SPFH domain"/>
    <property type="match status" value="1"/>
</dbReference>
<dbReference type="Proteomes" id="UP000794436">
    <property type="component" value="Unassembled WGS sequence"/>
</dbReference>
<dbReference type="InterPro" id="IPR001107">
    <property type="entry name" value="Band_7"/>
</dbReference>
<proteinExistence type="predicted"/>
<keyword evidence="4" id="KW-1185">Reference proteome</keyword>
<comment type="caution">
    <text evidence="3">The sequence shown here is derived from an EMBL/GenBank/DDBJ whole genome shotgun (WGS) entry which is preliminary data.</text>
</comment>
<dbReference type="OrthoDB" id="68676at2759"/>
<dbReference type="EMBL" id="SPLM01000002">
    <property type="protein sequence ID" value="TMW68521.1"/>
    <property type="molecule type" value="Genomic_DNA"/>
</dbReference>
<dbReference type="InterPro" id="IPR050710">
    <property type="entry name" value="Band7/mec-2_domain"/>
</dbReference>
<dbReference type="AlphaFoldDB" id="A0A8K1FMR2"/>
<accession>A0A8K1FMR2</accession>
<evidence type="ECO:0000259" key="2">
    <source>
        <dbReference type="SMART" id="SM00244"/>
    </source>
</evidence>
<keyword evidence="1" id="KW-0175">Coiled coil</keyword>
<protein>
    <recommendedName>
        <fullName evidence="2">Band 7 domain-containing protein</fullName>
    </recommendedName>
</protein>
<evidence type="ECO:0000313" key="3">
    <source>
        <dbReference type="EMBL" id="TMW68521.1"/>
    </source>
</evidence>
<dbReference type="Pfam" id="PF01145">
    <property type="entry name" value="Band_7"/>
    <property type="match status" value="1"/>
</dbReference>
<dbReference type="SMART" id="SM00244">
    <property type="entry name" value="PHB"/>
    <property type="match status" value="1"/>
</dbReference>
<dbReference type="PANTHER" id="PTHR43327">
    <property type="entry name" value="STOMATIN-LIKE PROTEIN 2, MITOCHONDRIAL"/>
    <property type="match status" value="1"/>
</dbReference>
<feature type="domain" description="Band 7" evidence="2">
    <location>
        <begin position="61"/>
        <end position="226"/>
    </location>
</feature>
<dbReference type="PANTHER" id="PTHR43327:SF8">
    <property type="entry name" value="BAND 7 DOMAIN-CONTAINING PROTEIN"/>
    <property type="match status" value="1"/>
</dbReference>
<name>A0A8K1FMR2_PYTOL</name>
<reference evidence="3" key="1">
    <citation type="submission" date="2019-03" db="EMBL/GenBank/DDBJ databases">
        <title>Long read genome sequence of the mycoparasitic Pythium oligandrum ATCC 38472 isolated from sugarbeet rhizosphere.</title>
        <authorList>
            <person name="Gaulin E."/>
        </authorList>
    </citation>
    <scope>NUCLEOTIDE SEQUENCE</scope>
    <source>
        <strain evidence="3">ATCC 38472_TT</strain>
    </source>
</reference>
<feature type="coiled-coil region" evidence="1">
    <location>
        <begin position="229"/>
        <end position="274"/>
    </location>
</feature>
<gene>
    <name evidence="3" type="ORF">Poli38472_005989</name>
</gene>
<dbReference type="InterPro" id="IPR036013">
    <property type="entry name" value="Band_7/SPFH_dom_sf"/>
</dbReference>
<evidence type="ECO:0000256" key="1">
    <source>
        <dbReference type="SAM" id="Coils"/>
    </source>
</evidence>